<name>A0A6A3BZA2_HIBSY</name>
<reference evidence="2" key="1">
    <citation type="submission" date="2019-09" db="EMBL/GenBank/DDBJ databases">
        <title>Draft genome information of white flower Hibiscus syriacus.</title>
        <authorList>
            <person name="Kim Y.-M."/>
        </authorList>
    </citation>
    <scope>NUCLEOTIDE SEQUENCE [LARGE SCALE GENOMIC DNA]</scope>
    <source>
        <strain evidence="2">YM2019G1</strain>
    </source>
</reference>
<keyword evidence="3" id="KW-1185">Reference proteome</keyword>
<dbReference type="PANTHER" id="PTHR33918">
    <property type="entry name" value="OS01G0704200 PROTEIN"/>
    <property type="match status" value="1"/>
</dbReference>
<proteinExistence type="predicted"/>
<dbReference type="PANTHER" id="PTHR33918:SF3">
    <property type="entry name" value="CYTOCHROME P450 FAMILY PROTEIN"/>
    <property type="match status" value="1"/>
</dbReference>
<gene>
    <name evidence="2" type="ORF">F3Y22_tig00016563pilonHSYRG00095</name>
</gene>
<dbReference type="EMBL" id="VEPZ02000636">
    <property type="protein sequence ID" value="KAE8721267.1"/>
    <property type="molecule type" value="Genomic_DNA"/>
</dbReference>
<protein>
    <submittedName>
        <fullName evidence="2">Uncharacterized protein</fullName>
    </submittedName>
</protein>
<keyword evidence="1" id="KW-1133">Transmembrane helix</keyword>
<dbReference type="AlphaFoldDB" id="A0A6A3BZA2"/>
<comment type="caution">
    <text evidence="2">The sequence shown here is derived from an EMBL/GenBank/DDBJ whole genome shotgun (WGS) entry which is preliminary data.</text>
</comment>
<keyword evidence="1" id="KW-0812">Transmembrane</keyword>
<evidence type="ECO:0000256" key="1">
    <source>
        <dbReference type="SAM" id="Phobius"/>
    </source>
</evidence>
<keyword evidence="1" id="KW-0472">Membrane</keyword>
<evidence type="ECO:0000313" key="2">
    <source>
        <dbReference type="EMBL" id="KAE8721267.1"/>
    </source>
</evidence>
<accession>A0A6A3BZA2</accession>
<organism evidence="2 3">
    <name type="scientific">Hibiscus syriacus</name>
    <name type="common">Rose of Sharon</name>
    <dbReference type="NCBI Taxonomy" id="106335"/>
    <lineage>
        <taxon>Eukaryota</taxon>
        <taxon>Viridiplantae</taxon>
        <taxon>Streptophyta</taxon>
        <taxon>Embryophyta</taxon>
        <taxon>Tracheophyta</taxon>
        <taxon>Spermatophyta</taxon>
        <taxon>Magnoliopsida</taxon>
        <taxon>eudicotyledons</taxon>
        <taxon>Gunneridae</taxon>
        <taxon>Pentapetalae</taxon>
        <taxon>rosids</taxon>
        <taxon>malvids</taxon>
        <taxon>Malvales</taxon>
        <taxon>Malvaceae</taxon>
        <taxon>Malvoideae</taxon>
        <taxon>Hibiscus</taxon>
    </lineage>
</organism>
<evidence type="ECO:0000313" key="3">
    <source>
        <dbReference type="Proteomes" id="UP000436088"/>
    </source>
</evidence>
<sequence>MCSPSVVSAPDDPSFAARSFQWEPSPVTDTLTEKAGENCLEKSSELFETLPESKDEVSVTNAKDLTDTTNQPVARFLFLKWPLWLLDPSLLLDTGMVQTLLPPTSATFYPICGSIGSLHSASSSESPIWLVTSAVYEAYRVLQLTRGLKLGVELNAPKWMMHTIRGLVCWLELVDSSLPLQLMLDSNSHWYAICLNVLWLKVFSFPDDGLELVDSSLPQQLMLDSNSHWYAICLNVLWLKVFSFPDDGGLKLGVELNAPEWMMHTIRGLVCWWVLILGVQLMRVSWFAVFKARARRQQSSATTDA</sequence>
<feature type="transmembrane region" description="Helical" evidence="1">
    <location>
        <begin position="272"/>
        <end position="290"/>
    </location>
</feature>
<dbReference type="Proteomes" id="UP000436088">
    <property type="component" value="Unassembled WGS sequence"/>
</dbReference>